<feature type="transmembrane region" description="Helical" evidence="9">
    <location>
        <begin position="78"/>
        <end position="101"/>
    </location>
</feature>
<evidence type="ECO:0000256" key="4">
    <source>
        <dbReference type="ARBA" id="ARBA00022692"/>
    </source>
</evidence>
<keyword evidence="12" id="KW-1185">Reference proteome</keyword>
<evidence type="ECO:0000256" key="2">
    <source>
        <dbReference type="ARBA" id="ARBA00009749"/>
    </source>
</evidence>
<feature type="transmembrane region" description="Helical" evidence="9">
    <location>
        <begin position="406"/>
        <end position="431"/>
    </location>
</feature>
<feature type="transmembrane region" description="Helical" evidence="9">
    <location>
        <begin position="228"/>
        <end position="246"/>
    </location>
</feature>
<dbReference type="SUPFAM" id="SSF161093">
    <property type="entry name" value="MgtE membrane domain-like"/>
    <property type="match status" value="2"/>
</dbReference>
<evidence type="ECO:0000256" key="3">
    <source>
        <dbReference type="ARBA" id="ARBA00022448"/>
    </source>
</evidence>
<sequence>MEIILTLIVKIVIIMSRSLIKLFSIPLAVFKKLSIFYNDIKRVLGESFVAIFISIFGGIIAGVFLSMMTEQLEAFPGLLVLIPGAIGMRGNIFGALGSRLASNLHIGTLSPELKKSHVLNYNIAASLILTILMSIFLAFMAKGLCILLGFESMNIIDFTVISVLGGIFSSMILLPLTALISLKSYENGWDPDNVTTPLITTAGDIFTIPSLFLGVWIMLLIQNTLLEFILFAFFILMGLAGLFIGIRGEADLKKIVKQSVPTLLICSLLGTTAGTILNSRLGIILNNPSILALVPLFSDQGGNLTSILGARLSSGLHSGYIEANIKPAEEAIRNFGIIILLAIILYPLIGLMAHFATTLLGIPSIGLQEMVTISTLAGMFLLPLILLFTFYLSIASHRNGLDPDNIVIPLTTSLTDPLANTCLVLVVVTILGNMVY</sequence>
<feature type="domain" description="SLC41A/MgtE integral membrane" evidence="10">
    <location>
        <begin position="82"/>
        <end position="213"/>
    </location>
</feature>
<evidence type="ECO:0000256" key="5">
    <source>
        <dbReference type="ARBA" id="ARBA00022842"/>
    </source>
</evidence>
<name>A0A8T8K6P9_9EURY</name>
<gene>
    <name evidence="11" type="ORF">HYG87_06235</name>
</gene>
<dbReference type="PANTHER" id="PTHR16228">
    <property type="entry name" value="DIVALENT CATION TRANSPORTER SOLUTE CARRIER FAMILY 41"/>
    <property type="match status" value="1"/>
</dbReference>
<dbReference type="Pfam" id="PF01769">
    <property type="entry name" value="MgtE"/>
    <property type="match status" value="2"/>
</dbReference>
<feature type="transmembrane region" description="Helical" evidence="9">
    <location>
        <begin position="198"/>
        <end position="221"/>
    </location>
</feature>
<dbReference type="EMBL" id="CP058560">
    <property type="protein sequence ID" value="QUH24318.1"/>
    <property type="molecule type" value="Genomic_DNA"/>
</dbReference>
<evidence type="ECO:0000256" key="7">
    <source>
        <dbReference type="ARBA" id="ARBA00023065"/>
    </source>
</evidence>
<evidence type="ECO:0000256" key="8">
    <source>
        <dbReference type="ARBA" id="ARBA00023136"/>
    </source>
</evidence>
<keyword evidence="6 9" id="KW-1133">Transmembrane helix</keyword>
<evidence type="ECO:0000256" key="9">
    <source>
        <dbReference type="SAM" id="Phobius"/>
    </source>
</evidence>
<keyword evidence="7" id="KW-0406">Ion transport</keyword>
<dbReference type="InterPro" id="IPR036739">
    <property type="entry name" value="SLC41_membr_dom_sf"/>
</dbReference>
<keyword evidence="4 9" id="KW-0812">Transmembrane</keyword>
<dbReference type="Gene3D" id="1.10.357.20">
    <property type="entry name" value="SLC41 divalent cation transporters, integral membrane domain"/>
    <property type="match status" value="2"/>
</dbReference>
<accession>A0A8T8K6P9</accession>
<evidence type="ECO:0000256" key="1">
    <source>
        <dbReference type="ARBA" id="ARBA00004141"/>
    </source>
</evidence>
<dbReference type="OrthoDB" id="86118at2157"/>
<dbReference type="InterPro" id="IPR045349">
    <property type="entry name" value="SLC41A1-3"/>
</dbReference>
<evidence type="ECO:0000313" key="12">
    <source>
        <dbReference type="Proteomes" id="UP000681041"/>
    </source>
</evidence>
<comment type="subcellular location">
    <subcellularLocation>
        <location evidence="1">Membrane</location>
        <topology evidence="1">Multi-pass membrane protein</topology>
    </subcellularLocation>
</comment>
<comment type="similarity">
    <text evidence="2">Belongs to the SLC41A transporter family.</text>
</comment>
<proteinExistence type="inferred from homology"/>
<reference evidence="11" key="1">
    <citation type="submission" date="2020-07" db="EMBL/GenBank/DDBJ databases">
        <title>Methanobacterium. sp. MethCan genome.</title>
        <authorList>
            <person name="Postec A."/>
            <person name="Quemeneur M."/>
        </authorList>
    </citation>
    <scope>NUCLEOTIDE SEQUENCE</scope>
    <source>
        <strain evidence="11">MethCAN</strain>
    </source>
</reference>
<keyword evidence="5" id="KW-0460">Magnesium</keyword>
<dbReference type="AlphaFoldDB" id="A0A8T8K6P9"/>
<dbReference type="KEGG" id="meme:HYG87_06235"/>
<dbReference type="Proteomes" id="UP000681041">
    <property type="component" value="Chromosome"/>
</dbReference>
<keyword evidence="3" id="KW-0813">Transport</keyword>
<feature type="domain" description="SLC41A/MgtE integral membrane" evidence="10">
    <location>
        <begin position="294"/>
        <end position="425"/>
    </location>
</feature>
<feature type="transmembrane region" description="Helical" evidence="9">
    <location>
        <begin position="48"/>
        <end position="66"/>
    </location>
</feature>
<feature type="transmembrane region" description="Helical" evidence="9">
    <location>
        <begin position="155"/>
        <end position="178"/>
    </location>
</feature>
<evidence type="ECO:0000313" key="11">
    <source>
        <dbReference type="EMBL" id="QUH24318.1"/>
    </source>
</evidence>
<evidence type="ECO:0000259" key="10">
    <source>
        <dbReference type="Pfam" id="PF01769"/>
    </source>
</evidence>
<dbReference type="GO" id="GO:0008324">
    <property type="term" value="F:monoatomic cation transmembrane transporter activity"/>
    <property type="evidence" value="ECO:0007669"/>
    <property type="project" value="InterPro"/>
</dbReference>
<dbReference type="PANTHER" id="PTHR16228:SF7">
    <property type="entry name" value="SLC41A_MGTE INTEGRAL MEMBRANE DOMAIN-CONTAINING PROTEIN"/>
    <property type="match status" value="1"/>
</dbReference>
<feature type="transmembrane region" description="Helical" evidence="9">
    <location>
        <begin position="376"/>
        <end position="394"/>
    </location>
</feature>
<dbReference type="InterPro" id="IPR006667">
    <property type="entry name" value="SLC41_membr_dom"/>
</dbReference>
<dbReference type="GO" id="GO:0016020">
    <property type="term" value="C:membrane"/>
    <property type="evidence" value="ECO:0007669"/>
    <property type="project" value="UniProtKB-SubCell"/>
</dbReference>
<feature type="transmembrane region" description="Helical" evidence="9">
    <location>
        <begin position="121"/>
        <end position="148"/>
    </location>
</feature>
<keyword evidence="8 9" id="KW-0472">Membrane</keyword>
<evidence type="ECO:0000256" key="6">
    <source>
        <dbReference type="ARBA" id="ARBA00022989"/>
    </source>
</evidence>
<feature type="transmembrane region" description="Helical" evidence="9">
    <location>
        <begin position="335"/>
        <end position="356"/>
    </location>
</feature>
<feature type="transmembrane region" description="Helical" evidence="9">
    <location>
        <begin position="7"/>
        <end position="28"/>
    </location>
</feature>
<protein>
    <submittedName>
        <fullName evidence="11">Magnesium transporter</fullName>
    </submittedName>
</protein>
<feature type="transmembrane region" description="Helical" evidence="9">
    <location>
        <begin position="258"/>
        <end position="277"/>
    </location>
</feature>
<organism evidence="11 12">
    <name type="scientific">Methanobacterium alkalithermotolerans</name>
    <dbReference type="NCBI Taxonomy" id="2731220"/>
    <lineage>
        <taxon>Archaea</taxon>
        <taxon>Methanobacteriati</taxon>
        <taxon>Methanobacteriota</taxon>
        <taxon>Methanomada group</taxon>
        <taxon>Methanobacteria</taxon>
        <taxon>Methanobacteriales</taxon>
        <taxon>Methanobacteriaceae</taxon>
        <taxon>Methanobacterium</taxon>
    </lineage>
</organism>